<dbReference type="Proteomes" id="UP000663865">
    <property type="component" value="Unassembled WGS sequence"/>
</dbReference>
<dbReference type="Proteomes" id="UP000663838">
    <property type="component" value="Unassembled WGS sequence"/>
</dbReference>
<feature type="compositionally biased region" description="Acidic residues" evidence="6">
    <location>
        <begin position="93"/>
        <end position="108"/>
    </location>
</feature>
<dbReference type="PANTHER" id="PTHR23001:SF3">
    <property type="entry name" value="EUKARYOTIC TRANSLATION INITIATION FACTOR 2 SUBUNIT 2"/>
    <property type="match status" value="1"/>
</dbReference>
<dbReference type="InterPro" id="IPR016190">
    <property type="entry name" value="Transl_init_fac_IF2/IF5_Zn-bd"/>
</dbReference>
<keyword evidence="3" id="KW-0648">Protein biosynthesis</keyword>
<evidence type="ECO:0000313" key="10">
    <source>
        <dbReference type="Proteomes" id="UP000663865"/>
    </source>
</evidence>
<reference evidence="8" key="1">
    <citation type="submission" date="2021-02" db="EMBL/GenBank/DDBJ databases">
        <authorList>
            <person name="Nowell W R."/>
        </authorList>
    </citation>
    <scope>NUCLEOTIDE SEQUENCE</scope>
</reference>
<gene>
    <name evidence="8" type="ORF">KIK155_LOCUS27414</name>
    <name evidence="9" type="ORF">TOA249_LOCUS2748</name>
</gene>
<dbReference type="GO" id="GO:0003743">
    <property type="term" value="F:translation initiation factor activity"/>
    <property type="evidence" value="ECO:0007669"/>
    <property type="project" value="UniProtKB-KW"/>
</dbReference>
<sequence length="295" mass="34725">MSVDVDFLPHLLMKDSVLTTQYDRRNSWATSISSSSSSSANATSWLERKLFSHFKRFFRRKSLSLTSNSSLSSRRPSSTTTDDIISLPVDEQPHEEEEEEDEDEDEEQKEEKEKPIITNNEILPVRSPPTTPVLKPIDLLYDYDRLLARCSEQRERDQTEMLLRCRIPISIPHADLVAGQSRTIVVNWKSYIRLFNGLKRDAHLFQEYINQHYSCQSFINSREQLTLNIRTTKTTFDNVLRKFLDEYVTCLICQTAQTHLIKSDGIWRIECQLCGTQRIVKRLRWKHQHHHHQYQ</sequence>
<dbReference type="SUPFAM" id="SSF75689">
    <property type="entry name" value="Zinc-binding domain of translation initiation factor 2 beta"/>
    <property type="match status" value="1"/>
</dbReference>
<feature type="compositionally biased region" description="Low complexity" evidence="6">
    <location>
        <begin position="68"/>
        <end position="81"/>
    </location>
</feature>
<organism evidence="8 10">
    <name type="scientific">Rotaria socialis</name>
    <dbReference type="NCBI Taxonomy" id="392032"/>
    <lineage>
        <taxon>Eukaryota</taxon>
        <taxon>Metazoa</taxon>
        <taxon>Spiralia</taxon>
        <taxon>Gnathifera</taxon>
        <taxon>Rotifera</taxon>
        <taxon>Eurotatoria</taxon>
        <taxon>Bdelloidea</taxon>
        <taxon>Philodinida</taxon>
        <taxon>Philodinidae</taxon>
        <taxon>Rotaria</taxon>
    </lineage>
</organism>
<dbReference type="Gene3D" id="3.30.30.170">
    <property type="match status" value="1"/>
</dbReference>
<evidence type="ECO:0000256" key="3">
    <source>
        <dbReference type="ARBA" id="ARBA00022917"/>
    </source>
</evidence>
<dbReference type="SUPFAM" id="SSF100966">
    <property type="entry name" value="Translation initiation factor 2 beta, aIF2beta, N-terminal domain"/>
    <property type="match status" value="1"/>
</dbReference>
<dbReference type="SMART" id="SM00653">
    <property type="entry name" value="eIF2B_5"/>
    <property type="match status" value="1"/>
</dbReference>
<evidence type="ECO:0000313" key="9">
    <source>
        <dbReference type="EMBL" id="CAF4492611.1"/>
    </source>
</evidence>
<proteinExistence type="inferred from homology"/>
<protein>
    <recommendedName>
        <fullName evidence="4">Eukaryotic translation initiation factor 2 subunit 2</fullName>
    </recommendedName>
    <alternativeName>
        <fullName evidence="5">Eukaryotic translation initiation factor 2 subunit beta</fullName>
    </alternativeName>
</protein>
<feature type="region of interest" description="Disordered" evidence="6">
    <location>
        <begin position="68"/>
        <end position="116"/>
    </location>
</feature>
<evidence type="ECO:0000256" key="5">
    <source>
        <dbReference type="ARBA" id="ARBA00042452"/>
    </source>
</evidence>
<feature type="domain" description="Translation initiation factor IF2/IF5" evidence="7">
    <location>
        <begin position="164"/>
        <end position="277"/>
    </location>
</feature>
<evidence type="ECO:0000256" key="6">
    <source>
        <dbReference type="SAM" id="MobiDB-lite"/>
    </source>
</evidence>
<evidence type="ECO:0000256" key="2">
    <source>
        <dbReference type="ARBA" id="ARBA00022540"/>
    </source>
</evidence>
<dbReference type="InterPro" id="IPR002735">
    <property type="entry name" value="Transl_init_fac_IF2/IF5_dom"/>
</dbReference>
<dbReference type="EMBL" id="CAJNYV010004987">
    <property type="protein sequence ID" value="CAF3712415.1"/>
    <property type="molecule type" value="Genomic_DNA"/>
</dbReference>
<evidence type="ECO:0000259" key="7">
    <source>
        <dbReference type="SMART" id="SM00653"/>
    </source>
</evidence>
<dbReference type="AlphaFoldDB" id="A0A818VHR5"/>
<dbReference type="EMBL" id="CAJOBS010000090">
    <property type="protein sequence ID" value="CAF4492611.1"/>
    <property type="molecule type" value="Genomic_DNA"/>
</dbReference>
<dbReference type="PANTHER" id="PTHR23001">
    <property type="entry name" value="EUKARYOTIC TRANSLATION INITIATION FACTOR"/>
    <property type="match status" value="1"/>
</dbReference>
<dbReference type="Pfam" id="PF01873">
    <property type="entry name" value="eIF-5_eIF-2B"/>
    <property type="match status" value="1"/>
</dbReference>
<dbReference type="InterPro" id="IPR045196">
    <property type="entry name" value="IF2/IF5"/>
</dbReference>
<keyword evidence="2" id="KW-0396">Initiation factor</keyword>
<dbReference type="InterPro" id="IPR016189">
    <property type="entry name" value="Transl_init_fac_IF2/IF5_N"/>
</dbReference>
<comment type="caution">
    <text evidence="8">The sequence shown here is derived from an EMBL/GenBank/DDBJ whole genome shotgun (WGS) entry which is preliminary data.</text>
</comment>
<evidence type="ECO:0000256" key="4">
    <source>
        <dbReference type="ARBA" id="ARBA00040874"/>
    </source>
</evidence>
<accession>A0A818VHR5</accession>
<evidence type="ECO:0000313" key="8">
    <source>
        <dbReference type="EMBL" id="CAF3712415.1"/>
    </source>
</evidence>
<name>A0A818VHR5_9BILA</name>
<evidence type="ECO:0000256" key="1">
    <source>
        <dbReference type="ARBA" id="ARBA00010397"/>
    </source>
</evidence>
<comment type="similarity">
    <text evidence="1">Belongs to the eIF-2-beta/eIF-5 family.</text>
</comment>